<accession>A0A9Y2MYM6</accession>
<dbReference type="KEGG" id="acab:QRX50_24295"/>
<organism evidence="2 3">
    <name type="scientific">Amycolatopsis carbonis</name>
    <dbReference type="NCBI Taxonomy" id="715471"/>
    <lineage>
        <taxon>Bacteria</taxon>
        <taxon>Bacillati</taxon>
        <taxon>Actinomycetota</taxon>
        <taxon>Actinomycetes</taxon>
        <taxon>Pseudonocardiales</taxon>
        <taxon>Pseudonocardiaceae</taxon>
        <taxon>Amycolatopsis</taxon>
    </lineage>
</organism>
<keyword evidence="1" id="KW-1133">Transmembrane helix</keyword>
<feature type="transmembrane region" description="Helical" evidence="1">
    <location>
        <begin position="51"/>
        <end position="70"/>
    </location>
</feature>
<name>A0A9Y2MYM6_9PSEU</name>
<dbReference type="AlphaFoldDB" id="A0A9Y2MYM6"/>
<protein>
    <submittedName>
        <fullName evidence="2">Uncharacterized protein</fullName>
    </submittedName>
</protein>
<reference evidence="2 3" key="1">
    <citation type="submission" date="2023-06" db="EMBL/GenBank/DDBJ databases">
        <authorList>
            <person name="Oyuntsetseg B."/>
            <person name="Kim S.B."/>
        </authorList>
    </citation>
    <scope>NUCLEOTIDE SEQUENCE [LARGE SCALE GENOMIC DNA]</scope>
    <source>
        <strain evidence="2 3">2-15</strain>
    </source>
</reference>
<gene>
    <name evidence="2" type="ORF">QRX50_24295</name>
</gene>
<dbReference type="EMBL" id="CP127294">
    <property type="protein sequence ID" value="WIX83651.1"/>
    <property type="molecule type" value="Genomic_DNA"/>
</dbReference>
<evidence type="ECO:0000313" key="3">
    <source>
        <dbReference type="Proteomes" id="UP001236014"/>
    </source>
</evidence>
<keyword evidence="3" id="KW-1185">Reference proteome</keyword>
<sequence>MTDAVNGKAVLRLPRLVARVDRAMAAVAAVQAALVLVDFVLLGLLAGGVPLLEPLFLVLFGIIGTAIGIARHLRVAARDGAGLVIVSAAGALILGALWHFVLGGPGNIRVALRSGVPVLARVFEASVTLHLVAAAATVLLGVLAFRRRTSILSIGRISG</sequence>
<feature type="transmembrane region" description="Helical" evidence="1">
    <location>
        <begin position="23"/>
        <end position="45"/>
    </location>
</feature>
<keyword evidence="1" id="KW-0812">Transmembrane</keyword>
<evidence type="ECO:0000256" key="1">
    <source>
        <dbReference type="SAM" id="Phobius"/>
    </source>
</evidence>
<evidence type="ECO:0000313" key="2">
    <source>
        <dbReference type="EMBL" id="WIX83651.1"/>
    </source>
</evidence>
<proteinExistence type="predicted"/>
<dbReference type="Proteomes" id="UP001236014">
    <property type="component" value="Chromosome"/>
</dbReference>
<keyword evidence="1" id="KW-0472">Membrane</keyword>
<feature type="transmembrane region" description="Helical" evidence="1">
    <location>
        <begin position="82"/>
        <end position="102"/>
    </location>
</feature>
<feature type="transmembrane region" description="Helical" evidence="1">
    <location>
        <begin position="122"/>
        <end position="145"/>
    </location>
</feature>
<dbReference type="RefSeq" id="WP_285974198.1">
    <property type="nucleotide sequence ID" value="NZ_CP127294.1"/>
</dbReference>